<comment type="caution">
    <text evidence="11">The sequence shown here is derived from an EMBL/GenBank/DDBJ whole genome shotgun (WGS) entry which is preliminary data.</text>
</comment>
<name>A0ABN9XH51_9DINO</name>
<keyword evidence="3 9" id="KW-0812">Transmembrane</keyword>
<dbReference type="Gene3D" id="1.10.287.70">
    <property type="match status" value="1"/>
</dbReference>
<evidence type="ECO:0000256" key="6">
    <source>
        <dbReference type="ARBA" id="ARBA00023136"/>
    </source>
</evidence>
<dbReference type="PRINTS" id="PR00169">
    <property type="entry name" value="KCHANNEL"/>
</dbReference>
<feature type="compositionally biased region" description="Low complexity" evidence="8">
    <location>
        <begin position="372"/>
        <end position="390"/>
    </location>
</feature>
<dbReference type="SUPFAM" id="SSF81324">
    <property type="entry name" value="Voltage-gated potassium channels"/>
    <property type="match status" value="1"/>
</dbReference>
<keyword evidence="7" id="KW-0407">Ion channel</keyword>
<feature type="region of interest" description="Disordered" evidence="8">
    <location>
        <begin position="305"/>
        <end position="340"/>
    </location>
</feature>
<organism evidence="11 12">
    <name type="scientific">Prorocentrum cordatum</name>
    <dbReference type="NCBI Taxonomy" id="2364126"/>
    <lineage>
        <taxon>Eukaryota</taxon>
        <taxon>Sar</taxon>
        <taxon>Alveolata</taxon>
        <taxon>Dinophyceae</taxon>
        <taxon>Prorocentrales</taxon>
        <taxon>Prorocentraceae</taxon>
        <taxon>Prorocentrum</taxon>
    </lineage>
</organism>
<feature type="transmembrane region" description="Helical" evidence="9">
    <location>
        <begin position="105"/>
        <end position="127"/>
    </location>
</feature>
<evidence type="ECO:0000256" key="8">
    <source>
        <dbReference type="SAM" id="MobiDB-lite"/>
    </source>
</evidence>
<gene>
    <name evidence="11" type="ORF">PCOR1329_LOCUS75660</name>
</gene>
<reference evidence="11" key="1">
    <citation type="submission" date="2023-10" db="EMBL/GenBank/DDBJ databases">
        <authorList>
            <person name="Chen Y."/>
            <person name="Shah S."/>
            <person name="Dougan E. K."/>
            <person name="Thang M."/>
            <person name="Chan C."/>
        </authorList>
    </citation>
    <scope>NUCLEOTIDE SEQUENCE [LARGE SCALE GENOMIC DNA]</scope>
</reference>
<evidence type="ECO:0000256" key="1">
    <source>
        <dbReference type="ARBA" id="ARBA00004141"/>
    </source>
</evidence>
<dbReference type="Proteomes" id="UP001189429">
    <property type="component" value="Unassembled WGS sequence"/>
</dbReference>
<protein>
    <recommendedName>
        <fullName evidence="10">Potassium channel domain-containing protein</fullName>
    </recommendedName>
</protein>
<dbReference type="Pfam" id="PF07885">
    <property type="entry name" value="Ion_trans_2"/>
    <property type="match status" value="1"/>
</dbReference>
<feature type="transmembrane region" description="Helical" evidence="9">
    <location>
        <begin position="165"/>
        <end position="183"/>
    </location>
</feature>
<feature type="non-terminal residue" evidence="11">
    <location>
        <position position="390"/>
    </location>
</feature>
<keyword evidence="5" id="KW-0406">Ion transport</keyword>
<feature type="compositionally biased region" description="Basic residues" evidence="8">
    <location>
        <begin position="326"/>
        <end position="340"/>
    </location>
</feature>
<dbReference type="EMBL" id="CAUYUJ010020340">
    <property type="protein sequence ID" value="CAK0897502.1"/>
    <property type="molecule type" value="Genomic_DNA"/>
</dbReference>
<dbReference type="PANTHER" id="PTHR11537:SF254">
    <property type="entry name" value="POTASSIUM VOLTAGE-GATED CHANNEL PROTEIN SHAB"/>
    <property type="match status" value="1"/>
</dbReference>
<comment type="subcellular location">
    <subcellularLocation>
        <location evidence="1">Membrane</location>
        <topology evidence="1">Multi-pass membrane protein</topology>
    </subcellularLocation>
</comment>
<keyword evidence="12" id="KW-1185">Reference proteome</keyword>
<feature type="region of interest" description="Disordered" evidence="8">
    <location>
        <begin position="195"/>
        <end position="235"/>
    </location>
</feature>
<evidence type="ECO:0000313" key="12">
    <source>
        <dbReference type="Proteomes" id="UP001189429"/>
    </source>
</evidence>
<feature type="region of interest" description="Disordered" evidence="8">
    <location>
        <begin position="1"/>
        <end position="28"/>
    </location>
</feature>
<dbReference type="InterPro" id="IPR013099">
    <property type="entry name" value="K_chnl_dom"/>
</dbReference>
<evidence type="ECO:0000256" key="4">
    <source>
        <dbReference type="ARBA" id="ARBA00022989"/>
    </source>
</evidence>
<keyword evidence="2" id="KW-0813">Transport</keyword>
<feature type="domain" description="Potassium channel" evidence="10">
    <location>
        <begin position="113"/>
        <end position="182"/>
    </location>
</feature>
<evidence type="ECO:0000256" key="7">
    <source>
        <dbReference type="ARBA" id="ARBA00023303"/>
    </source>
</evidence>
<sequence length="390" mass="41780">MESPGSHGRPGVRINAAPEPGRRPGRHRCRVCSGRPPTGRVLDLVTAAASGSWTVSLFWPAATQHEQGDFFLTIRVLRVVRLLKFLRYMPESLVLYSAVRHEFSILRVFLVIVFTIIFFFGSLVWAVEDDDTFPSIPSAMWWAATTITTVGYGDVVPLTNAGRCIGFAMMLIGYSILAVPTLVNSNMIGDGLRSTSSSASLTESPRRAPALPAAEEGEAEGGEAEALTRSGRSGGEIGWTHRSEYPFFADLQTVHGGAGCISCPPLYQGLDRTLCVFLASAVPRTAEAAAAPAVRAGVRLPDAAARGGARAGGRRHPGRGPGRQLLHVRRGPLRGGRGRPLCRGHRQVLVGGPVFFRPSAAAPRGRARRLRAAAPWQPSSRPSSFSRSAS</sequence>
<feature type="region of interest" description="Disordered" evidence="8">
    <location>
        <begin position="366"/>
        <end position="390"/>
    </location>
</feature>
<accession>A0ABN9XH51</accession>
<feature type="transmembrane region" description="Helical" evidence="9">
    <location>
        <begin position="139"/>
        <end position="158"/>
    </location>
</feature>
<keyword evidence="4 9" id="KW-1133">Transmembrane helix</keyword>
<keyword evidence="6 9" id="KW-0472">Membrane</keyword>
<evidence type="ECO:0000256" key="2">
    <source>
        <dbReference type="ARBA" id="ARBA00022448"/>
    </source>
</evidence>
<evidence type="ECO:0000256" key="3">
    <source>
        <dbReference type="ARBA" id="ARBA00022692"/>
    </source>
</evidence>
<evidence type="ECO:0000256" key="9">
    <source>
        <dbReference type="SAM" id="Phobius"/>
    </source>
</evidence>
<evidence type="ECO:0000259" key="10">
    <source>
        <dbReference type="Pfam" id="PF07885"/>
    </source>
</evidence>
<evidence type="ECO:0000313" key="11">
    <source>
        <dbReference type="EMBL" id="CAK0897502.1"/>
    </source>
</evidence>
<dbReference type="InterPro" id="IPR028325">
    <property type="entry name" value="VG_K_chnl"/>
</dbReference>
<proteinExistence type="predicted"/>
<dbReference type="PANTHER" id="PTHR11537">
    <property type="entry name" value="VOLTAGE-GATED POTASSIUM CHANNEL"/>
    <property type="match status" value="1"/>
</dbReference>
<evidence type="ECO:0000256" key="5">
    <source>
        <dbReference type="ARBA" id="ARBA00023065"/>
    </source>
</evidence>
<feature type="compositionally biased region" description="Low complexity" evidence="8">
    <location>
        <begin position="195"/>
        <end position="214"/>
    </location>
</feature>